<evidence type="ECO:0008006" key="4">
    <source>
        <dbReference type="Google" id="ProtNLM"/>
    </source>
</evidence>
<reference evidence="2" key="1">
    <citation type="journal article" date="2020" name="bioRxiv">
        <title>Historical genomics reveals the evolutionary mechanisms behind multiple outbreaks of the host-specific coffee wilt pathogen Fusarium xylarioides.</title>
        <authorList>
            <person name="Peck D."/>
            <person name="Nowell R.W."/>
            <person name="Flood J."/>
            <person name="Ryan M.J."/>
            <person name="Barraclough T.G."/>
        </authorList>
    </citation>
    <scope>NUCLEOTIDE SEQUENCE</scope>
    <source>
        <strain evidence="2">IMI 127659i</strain>
    </source>
</reference>
<protein>
    <recommendedName>
        <fullName evidence="4">Intradiol ring-cleavage dioxygenases domain-containing protein</fullName>
    </recommendedName>
</protein>
<dbReference type="GO" id="GO:0016702">
    <property type="term" value="F:oxidoreductase activity, acting on single donors with incorporation of molecular oxygen, incorporation of two atoms of oxygen"/>
    <property type="evidence" value="ECO:0007669"/>
    <property type="project" value="InterPro"/>
</dbReference>
<dbReference type="Proteomes" id="UP000750502">
    <property type="component" value="Unassembled WGS sequence"/>
</dbReference>
<evidence type="ECO:0000313" key="2">
    <source>
        <dbReference type="EMBL" id="KAG5769029.1"/>
    </source>
</evidence>
<sequence>MVKITSLVVSVLTAASLAHPGHHEDNGPNPVAKRAFLSQSRRALDACAGHLKARGTVEKAEAHRRALIKKYMKKGLRARDTDEVLAKDHHANLTLMTMNPDSFVFASNNTCVLSPEGEIGPFWVKGELVREDIVDNEPGVVNYMHAQFIDVNTCEPIQGIYWNVWNCNSTGAYSGVQSDSNGNGDDAANLDRTSLRGIQKTNHHGVAFFKSIFPGHYNGRATHVHVVAHTNATVLKNHTLAGGSVSHIGQLFFDQDLITEVEATYPYNTSNINITLNSEDRVFAVETEDTESDPVFNYVLLGDSVSDGIFSWLTIGVNTTATYSTSYAAYLAENGGVSNGDNAAVGAGGGGGTPAGTPTPASTA</sequence>
<comment type="caution">
    <text evidence="2">The sequence shown here is derived from an EMBL/GenBank/DDBJ whole genome shotgun (WGS) entry which is preliminary data.</text>
</comment>
<dbReference type="GO" id="GO:0005506">
    <property type="term" value="F:iron ion binding"/>
    <property type="evidence" value="ECO:0007669"/>
    <property type="project" value="InterPro"/>
</dbReference>
<dbReference type="EMBL" id="JADFTT010000087">
    <property type="protein sequence ID" value="KAG5769029.1"/>
    <property type="molecule type" value="Genomic_DNA"/>
</dbReference>
<evidence type="ECO:0000256" key="1">
    <source>
        <dbReference type="SAM" id="SignalP"/>
    </source>
</evidence>
<dbReference type="AlphaFoldDB" id="A0A9P7L9F1"/>
<dbReference type="Gene3D" id="2.60.130.10">
    <property type="entry name" value="Aromatic compound dioxygenase"/>
    <property type="match status" value="1"/>
</dbReference>
<feature type="signal peptide" evidence="1">
    <location>
        <begin position="1"/>
        <end position="18"/>
    </location>
</feature>
<proteinExistence type="predicted"/>
<dbReference type="PANTHER" id="PTHR34315:SF9">
    <property type="entry name" value="INTRADIOL RING-CLEAVAGE DIOXYGENASES DOMAIN-CONTAINING PROTEIN-RELATED"/>
    <property type="match status" value="1"/>
</dbReference>
<gene>
    <name evidence="2" type="ORF">H9Q72_003581</name>
</gene>
<dbReference type="PANTHER" id="PTHR34315">
    <property type="match status" value="1"/>
</dbReference>
<accession>A0A9P7L9F1</accession>
<evidence type="ECO:0000313" key="3">
    <source>
        <dbReference type="Proteomes" id="UP000750502"/>
    </source>
</evidence>
<dbReference type="CDD" id="cd03457">
    <property type="entry name" value="intradiol_dioxygenase_like"/>
    <property type="match status" value="1"/>
</dbReference>
<keyword evidence="1" id="KW-0732">Signal</keyword>
<dbReference type="SUPFAM" id="SSF49482">
    <property type="entry name" value="Aromatic compound dioxygenase"/>
    <property type="match status" value="1"/>
</dbReference>
<reference evidence="2" key="2">
    <citation type="submission" date="2020-10" db="EMBL/GenBank/DDBJ databases">
        <authorList>
            <person name="Peck L.D."/>
            <person name="Nowell R.W."/>
            <person name="Flood J."/>
            <person name="Ryan M.J."/>
            <person name="Barraclough T.G."/>
        </authorList>
    </citation>
    <scope>NUCLEOTIDE SEQUENCE</scope>
    <source>
        <strain evidence="2">IMI 127659i</strain>
    </source>
</reference>
<organism evidence="2 3">
    <name type="scientific">Fusarium xylarioides</name>
    <dbReference type="NCBI Taxonomy" id="221167"/>
    <lineage>
        <taxon>Eukaryota</taxon>
        <taxon>Fungi</taxon>
        <taxon>Dikarya</taxon>
        <taxon>Ascomycota</taxon>
        <taxon>Pezizomycotina</taxon>
        <taxon>Sordariomycetes</taxon>
        <taxon>Hypocreomycetidae</taxon>
        <taxon>Hypocreales</taxon>
        <taxon>Nectriaceae</taxon>
        <taxon>Fusarium</taxon>
        <taxon>Fusarium fujikuroi species complex</taxon>
    </lineage>
</organism>
<name>A0A9P7L9F1_9HYPO</name>
<keyword evidence="3" id="KW-1185">Reference proteome</keyword>
<dbReference type="OrthoDB" id="121380at2759"/>
<dbReference type="InterPro" id="IPR015889">
    <property type="entry name" value="Intradiol_dOase_core"/>
</dbReference>
<feature type="chain" id="PRO_5040330374" description="Intradiol ring-cleavage dioxygenases domain-containing protein" evidence="1">
    <location>
        <begin position="19"/>
        <end position="364"/>
    </location>
</feature>